<dbReference type="OrthoDB" id="71923at2759"/>
<dbReference type="AlphaFoldDB" id="A0A067CBF8"/>
<proteinExistence type="predicted"/>
<name>A0A067CBF8_SAPPC</name>
<evidence type="ECO:0000313" key="2">
    <source>
        <dbReference type="EMBL" id="KDO24137.1"/>
    </source>
</evidence>
<dbReference type="EMBL" id="KK583245">
    <property type="protein sequence ID" value="KDO24137.1"/>
    <property type="molecule type" value="Genomic_DNA"/>
</dbReference>
<organism evidence="2 3">
    <name type="scientific">Saprolegnia parasitica (strain CBS 223.65)</name>
    <dbReference type="NCBI Taxonomy" id="695850"/>
    <lineage>
        <taxon>Eukaryota</taxon>
        <taxon>Sar</taxon>
        <taxon>Stramenopiles</taxon>
        <taxon>Oomycota</taxon>
        <taxon>Saprolegniomycetes</taxon>
        <taxon>Saprolegniales</taxon>
        <taxon>Saprolegniaceae</taxon>
        <taxon>Saprolegnia</taxon>
    </lineage>
</organism>
<feature type="non-terminal residue" evidence="2">
    <location>
        <position position="1"/>
    </location>
</feature>
<dbReference type="GeneID" id="24132667"/>
<keyword evidence="1" id="KW-0175">Coiled coil</keyword>
<dbReference type="RefSeq" id="XP_012205082.1">
    <property type="nucleotide sequence ID" value="XM_012349692.1"/>
</dbReference>
<reference evidence="2 3" key="1">
    <citation type="journal article" date="2013" name="PLoS Genet.">
        <title>Distinctive expansion of potential virulence genes in the genome of the oomycete fish pathogen Saprolegnia parasitica.</title>
        <authorList>
            <person name="Jiang R.H."/>
            <person name="de Bruijn I."/>
            <person name="Haas B.J."/>
            <person name="Belmonte R."/>
            <person name="Lobach L."/>
            <person name="Christie J."/>
            <person name="van den Ackerveken G."/>
            <person name="Bottin A."/>
            <person name="Bulone V."/>
            <person name="Diaz-Moreno S.M."/>
            <person name="Dumas B."/>
            <person name="Fan L."/>
            <person name="Gaulin E."/>
            <person name="Govers F."/>
            <person name="Grenville-Briggs L.J."/>
            <person name="Horner N.R."/>
            <person name="Levin J.Z."/>
            <person name="Mammella M."/>
            <person name="Meijer H.J."/>
            <person name="Morris P."/>
            <person name="Nusbaum C."/>
            <person name="Oome S."/>
            <person name="Phillips A.J."/>
            <person name="van Rooyen D."/>
            <person name="Rzeszutek E."/>
            <person name="Saraiva M."/>
            <person name="Secombes C.J."/>
            <person name="Seidl M.F."/>
            <person name="Snel B."/>
            <person name="Stassen J.H."/>
            <person name="Sykes S."/>
            <person name="Tripathy S."/>
            <person name="van den Berg H."/>
            <person name="Vega-Arreguin J.C."/>
            <person name="Wawra S."/>
            <person name="Young S.K."/>
            <person name="Zeng Q."/>
            <person name="Dieguez-Uribeondo J."/>
            <person name="Russ C."/>
            <person name="Tyler B.M."/>
            <person name="van West P."/>
        </authorList>
    </citation>
    <scope>NUCLEOTIDE SEQUENCE [LARGE SCALE GENOMIC DNA]</scope>
    <source>
        <strain evidence="2 3">CBS 223.65</strain>
    </source>
</reference>
<evidence type="ECO:0000313" key="3">
    <source>
        <dbReference type="Proteomes" id="UP000030745"/>
    </source>
</evidence>
<dbReference type="OMA" id="KSWKVAY"/>
<protein>
    <submittedName>
        <fullName evidence="2">Uncharacterized protein</fullName>
    </submittedName>
</protein>
<dbReference type="KEGG" id="spar:SPRG_10564"/>
<dbReference type="VEuPathDB" id="FungiDB:SPRG_10564"/>
<gene>
    <name evidence="2" type="ORF">SPRG_10564</name>
</gene>
<keyword evidence="3" id="KW-1185">Reference proteome</keyword>
<sequence length="345" mass="38155">MAQAMAAALDEHVVIVRTSGLRPGRENTLVDHVDVLRKLYTSALSSLHANYTDAETNWAARVAAIQSELAHEVDASASLRASHVTELDQLTQRLETTHFEELESLTKLYDDKVVEIQAAADAQLTVTEAAYNEKVALLRAKAKSWKVAYESKLKDAVTSKIDALKTQAELQLQAVLTQLDKEAQVLTSALQDARCHAKSLERQLAQANARIHELEAATPRSEVAICKLEAQVASEAKAVEELKTKYDALLATHRALQTQMVEEKTRLQGLLEEQLARAKQDEMERLHERVRHAMEMKAAVISQLEAAVLGAENRAALAEHALNQIHTEMMTSSRCDVLEAFPIDA</sequence>
<feature type="coiled-coil region" evidence="1">
    <location>
        <begin position="183"/>
        <end position="321"/>
    </location>
</feature>
<evidence type="ECO:0000256" key="1">
    <source>
        <dbReference type="SAM" id="Coils"/>
    </source>
</evidence>
<accession>A0A067CBF8</accession>
<dbReference type="Proteomes" id="UP000030745">
    <property type="component" value="Unassembled WGS sequence"/>
</dbReference>